<accession>A0ABS4AW06</accession>
<evidence type="ECO:0000313" key="1">
    <source>
        <dbReference type="EMBL" id="MBP0465534.1"/>
    </source>
</evidence>
<protein>
    <recommendedName>
        <fullName evidence="3">DUF4347 domain-containing protein</fullName>
    </recommendedName>
</protein>
<reference evidence="1 2" key="1">
    <citation type="submission" date="2021-03" db="EMBL/GenBank/DDBJ databases">
        <authorList>
            <person name="So Y."/>
        </authorList>
    </citation>
    <scope>NUCLEOTIDE SEQUENCE [LARGE SCALE GENOMIC DNA]</scope>
    <source>
        <strain evidence="1 2">PWR1</strain>
    </source>
</reference>
<evidence type="ECO:0000313" key="2">
    <source>
        <dbReference type="Proteomes" id="UP000680815"/>
    </source>
</evidence>
<organism evidence="1 2">
    <name type="scientific">Roseomonas nitratireducens</name>
    <dbReference type="NCBI Taxonomy" id="2820810"/>
    <lineage>
        <taxon>Bacteria</taxon>
        <taxon>Pseudomonadati</taxon>
        <taxon>Pseudomonadota</taxon>
        <taxon>Alphaproteobacteria</taxon>
        <taxon>Acetobacterales</taxon>
        <taxon>Roseomonadaceae</taxon>
        <taxon>Roseomonas</taxon>
    </lineage>
</organism>
<name>A0ABS4AW06_9PROT</name>
<dbReference type="Proteomes" id="UP000680815">
    <property type="component" value="Unassembled WGS sequence"/>
</dbReference>
<comment type="caution">
    <text evidence="1">The sequence shown here is derived from an EMBL/GenBank/DDBJ whole genome shotgun (WGS) entry which is preliminary data.</text>
</comment>
<dbReference type="EMBL" id="JAGIYZ010000016">
    <property type="protein sequence ID" value="MBP0465534.1"/>
    <property type="molecule type" value="Genomic_DNA"/>
</dbReference>
<sequence length="179" mass="19336">MIPIPQPALALNSTDFGVSDHYTMRFNETVHRTLRPDNVVAMVSHGVRLAGEGGLAAIVINAHGMWGPDGVALGTGLHLGNTHLWSRVNGQIRRIWICACQVADTRAGWQFCQALAVASGAEVVGAVLPQVAATSDREFALDLAHGRLARIPPMHVDEYEGPVTIWLPDGRTTPFMRGR</sequence>
<evidence type="ECO:0008006" key="3">
    <source>
        <dbReference type="Google" id="ProtNLM"/>
    </source>
</evidence>
<gene>
    <name evidence="1" type="ORF">J5Y09_16530</name>
</gene>
<proteinExistence type="predicted"/>
<dbReference type="RefSeq" id="WP_209352916.1">
    <property type="nucleotide sequence ID" value="NZ_JAGIYZ010000016.1"/>
</dbReference>
<keyword evidence="2" id="KW-1185">Reference proteome</keyword>